<reference evidence="3" key="1">
    <citation type="submission" date="2025-08" db="UniProtKB">
        <authorList>
            <consortium name="RefSeq"/>
        </authorList>
    </citation>
    <scope>IDENTIFICATION</scope>
    <source>
        <tissue evidence="3">Whole organism</tissue>
    </source>
</reference>
<dbReference type="AlphaFoldDB" id="A0A9C6XVV4"/>
<feature type="compositionally biased region" description="Acidic residues" evidence="1">
    <location>
        <begin position="409"/>
        <end position="433"/>
    </location>
</feature>
<feature type="compositionally biased region" description="Low complexity" evidence="1">
    <location>
        <begin position="464"/>
        <end position="478"/>
    </location>
</feature>
<keyword evidence="2" id="KW-1185">Reference proteome</keyword>
<protein>
    <submittedName>
        <fullName evidence="3">Homeobox protein prospero-like</fullName>
    </submittedName>
</protein>
<feature type="compositionally biased region" description="Basic and acidic residues" evidence="1">
    <location>
        <begin position="397"/>
        <end position="408"/>
    </location>
</feature>
<feature type="compositionally biased region" description="Polar residues" evidence="1">
    <location>
        <begin position="228"/>
        <end position="249"/>
    </location>
</feature>
<dbReference type="GO" id="GO:0000981">
    <property type="term" value="F:DNA-binding transcription factor activity, RNA polymerase II-specific"/>
    <property type="evidence" value="ECO:0007669"/>
    <property type="project" value="TreeGrafter"/>
</dbReference>
<gene>
    <name evidence="3" type="primary">LOC127752169</name>
</gene>
<feature type="region of interest" description="Disordered" evidence="1">
    <location>
        <begin position="153"/>
        <end position="174"/>
    </location>
</feature>
<feature type="region of interest" description="Disordered" evidence="1">
    <location>
        <begin position="1"/>
        <end position="36"/>
    </location>
</feature>
<dbReference type="RefSeq" id="XP_052132825.1">
    <property type="nucleotide sequence ID" value="XM_052276865.1"/>
</dbReference>
<dbReference type="GO" id="GO:0000978">
    <property type="term" value="F:RNA polymerase II cis-regulatory region sequence-specific DNA binding"/>
    <property type="evidence" value="ECO:0007669"/>
    <property type="project" value="TreeGrafter"/>
</dbReference>
<feature type="region of interest" description="Disordered" evidence="1">
    <location>
        <begin position="192"/>
        <end position="283"/>
    </location>
</feature>
<dbReference type="GO" id="GO:0005634">
    <property type="term" value="C:nucleus"/>
    <property type="evidence" value="ECO:0007669"/>
    <property type="project" value="TreeGrafter"/>
</dbReference>
<name>A0A9C6XVV4_FRAOC</name>
<dbReference type="OrthoDB" id="10038576at2759"/>
<sequence length="523" mass="55942">MMSSEEESKCLGLYGDKLKKRQRQRVDAGEPRNSYSSIPNFSSRPTFLCGSPYEQLFQPQSHIGFLGQGFAPGSAKMLNELLGRQVKGDPCALGVGAVGPADVDCYSNAGALGGAVGVMIRRGLVDEDHMLRDILQGRKKELLALEQELQGGEHDNNNTLASNNNDLLKNGASDSSDVSEVCVAGASGNKLLNGSDSLSSGPGAAVPDDALSRSPRGGVVPAADKQAVNVNGDASGNGAESDSDTSVHSTATTTDAKDVADDQDDDDDKKSNGSSGGMDLKRKRVENIVSTMARSSPLPQPVNGCKKRKLYHPQQHDAGLGVALGMQALMMDDQDEDAPPALRHKQSALKSQLRSLQGKLVEMQHEYVRLCSRMEQVETPEQDQDMDADPADDDDRSDIMKSEQRENDQDMGAEQDQDQDQDEDQDQDGDQDADNSLSLSDKTGKDDSSPPATPVKEASQAERTATSAPTTPSSATSPVVKQMAPPKIHPHHGNPMFPPHPMQLALLQQQHLAAGGDYHPHHP</sequence>
<organism evidence="2 3">
    <name type="scientific">Frankliniella occidentalis</name>
    <name type="common">Western flower thrips</name>
    <name type="synonym">Euthrips occidentalis</name>
    <dbReference type="NCBI Taxonomy" id="133901"/>
    <lineage>
        <taxon>Eukaryota</taxon>
        <taxon>Metazoa</taxon>
        <taxon>Ecdysozoa</taxon>
        <taxon>Arthropoda</taxon>
        <taxon>Hexapoda</taxon>
        <taxon>Insecta</taxon>
        <taxon>Pterygota</taxon>
        <taxon>Neoptera</taxon>
        <taxon>Paraneoptera</taxon>
        <taxon>Thysanoptera</taxon>
        <taxon>Terebrantia</taxon>
        <taxon>Thripoidea</taxon>
        <taxon>Thripidae</taxon>
        <taxon>Frankliniella</taxon>
    </lineage>
</organism>
<dbReference type="PANTHER" id="PTHR12198:SF0">
    <property type="entry name" value="HOMEOBOX PROTEIN PROSPERO"/>
    <property type="match status" value="1"/>
</dbReference>
<feature type="non-terminal residue" evidence="3">
    <location>
        <position position="523"/>
    </location>
</feature>
<feature type="compositionally biased region" description="Low complexity" evidence="1">
    <location>
        <begin position="157"/>
        <end position="168"/>
    </location>
</feature>
<proteinExistence type="predicted"/>
<feature type="compositionally biased region" description="Acidic residues" evidence="1">
    <location>
        <begin position="378"/>
        <end position="396"/>
    </location>
</feature>
<evidence type="ECO:0000313" key="2">
    <source>
        <dbReference type="Proteomes" id="UP000504606"/>
    </source>
</evidence>
<dbReference type="KEGG" id="foc:127752169"/>
<dbReference type="InterPro" id="IPR039350">
    <property type="entry name" value="Prospero_homeodomain"/>
</dbReference>
<accession>A0A9C6XVV4</accession>
<dbReference type="Proteomes" id="UP000504606">
    <property type="component" value="Unplaced"/>
</dbReference>
<evidence type="ECO:0000256" key="1">
    <source>
        <dbReference type="SAM" id="MobiDB-lite"/>
    </source>
</evidence>
<dbReference type="PANTHER" id="PTHR12198">
    <property type="entry name" value="HOMEOBOX PROTEIN PROSPERO/PROX-1/CEH-26"/>
    <property type="match status" value="1"/>
</dbReference>
<feature type="compositionally biased region" description="Low complexity" evidence="1">
    <location>
        <begin position="503"/>
        <end position="514"/>
    </location>
</feature>
<evidence type="ECO:0000313" key="3">
    <source>
        <dbReference type="RefSeq" id="XP_052132825.1"/>
    </source>
</evidence>
<feature type="region of interest" description="Disordered" evidence="1">
    <location>
        <begin position="377"/>
        <end position="523"/>
    </location>
</feature>
<dbReference type="GeneID" id="127752169"/>